<evidence type="ECO:0000313" key="6">
    <source>
        <dbReference type="Proteomes" id="UP000614200"/>
    </source>
</evidence>
<accession>A0ABR9ZZ88</accession>
<evidence type="ECO:0000256" key="3">
    <source>
        <dbReference type="ARBA" id="ARBA00023014"/>
    </source>
</evidence>
<keyword evidence="1" id="KW-0479">Metal-binding</keyword>
<evidence type="ECO:0000313" key="5">
    <source>
        <dbReference type="EMBL" id="MBF4695771.1"/>
    </source>
</evidence>
<dbReference type="SUPFAM" id="SSF52218">
    <property type="entry name" value="Flavoproteins"/>
    <property type="match status" value="1"/>
</dbReference>
<evidence type="ECO:0000256" key="1">
    <source>
        <dbReference type="ARBA" id="ARBA00022723"/>
    </source>
</evidence>
<dbReference type="InterPro" id="IPR029039">
    <property type="entry name" value="Flavoprotein-like_sf"/>
</dbReference>
<dbReference type="PANTHER" id="PTHR43122:SF1">
    <property type="entry name" value="IRON-SULFUR-BINDING PROTEIN"/>
    <property type="match status" value="1"/>
</dbReference>
<keyword evidence="2" id="KW-0408">Iron</keyword>
<dbReference type="PROSITE" id="PS51379">
    <property type="entry name" value="4FE4S_FER_2"/>
    <property type="match status" value="1"/>
</dbReference>
<protein>
    <submittedName>
        <fullName evidence="5">EFR1 family ferrodoxin</fullName>
    </submittedName>
</protein>
<feature type="domain" description="4Fe-4S ferredoxin-type" evidence="4">
    <location>
        <begin position="216"/>
        <end position="246"/>
    </location>
</feature>
<dbReference type="NCBIfam" id="NF038196">
    <property type="entry name" value="ferrodoxin_EFR1"/>
    <property type="match status" value="1"/>
</dbReference>
<gene>
    <name evidence="5" type="ORF">ISU02_21960</name>
</gene>
<dbReference type="InterPro" id="IPR017900">
    <property type="entry name" value="4Fe4S_Fe_S_CS"/>
</dbReference>
<dbReference type="RefSeq" id="WP_194704009.1">
    <property type="nucleotide sequence ID" value="NZ_JADKNH010000020.1"/>
</dbReference>
<keyword evidence="6" id="KW-1185">Reference proteome</keyword>
<dbReference type="PROSITE" id="PS00198">
    <property type="entry name" value="4FE4S_FER_1"/>
    <property type="match status" value="1"/>
</dbReference>
<dbReference type="Proteomes" id="UP000614200">
    <property type="component" value="Unassembled WGS sequence"/>
</dbReference>
<evidence type="ECO:0000259" key="4">
    <source>
        <dbReference type="PROSITE" id="PS51379"/>
    </source>
</evidence>
<dbReference type="InterPro" id="IPR047964">
    <property type="entry name" value="EFR1-like"/>
</dbReference>
<name>A0ABR9ZZ88_9FIRM</name>
<dbReference type="EMBL" id="JADKNH010000020">
    <property type="protein sequence ID" value="MBF4695771.1"/>
    <property type="molecule type" value="Genomic_DNA"/>
</dbReference>
<dbReference type="InterPro" id="IPR017896">
    <property type="entry name" value="4Fe4S_Fe-S-bd"/>
</dbReference>
<dbReference type="PANTHER" id="PTHR43122">
    <property type="entry name" value="FERREDOXIN SUBUNIT OF PYRUVATE:FLAVODOXIN OXIDOREDUCTASE-RELATED"/>
    <property type="match status" value="1"/>
</dbReference>
<dbReference type="SUPFAM" id="SSF54862">
    <property type="entry name" value="4Fe-4S ferredoxins"/>
    <property type="match status" value="1"/>
</dbReference>
<comment type="caution">
    <text evidence="5">The sequence shown here is derived from an EMBL/GenBank/DDBJ whole genome shotgun (WGS) entry which is preliminary data.</text>
</comment>
<organism evidence="5 6">
    <name type="scientific">Fusibacter ferrireducens</name>
    <dbReference type="NCBI Taxonomy" id="2785058"/>
    <lineage>
        <taxon>Bacteria</taxon>
        <taxon>Bacillati</taxon>
        <taxon>Bacillota</taxon>
        <taxon>Clostridia</taxon>
        <taxon>Eubacteriales</taxon>
        <taxon>Eubacteriales Family XII. Incertae Sedis</taxon>
        <taxon>Fusibacter</taxon>
    </lineage>
</organism>
<proteinExistence type="predicted"/>
<dbReference type="Gene3D" id="3.40.50.360">
    <property type="match status" value="1"/>
</dbReference>
<sequence>MIRGIYFSATGTTKTVVEMLCSTFSRYRDNEETQIYDFTLPEARLKLTSFFESIGHTAQESDVLFIGVPVYAGRVPNVLLKSLNALQVIPEYKRAYAVPVVVYGNRHYDSALNELGLILQEKGFSLLGAAAFVGEHAFSNKLAKGRPDERDFRVIEQFAEALQKTQYIQMEIEDEKQDHVFFNQKLLDQLGGAHTRDALKPYYRPQNANGDLFDFRPIKPMTTDACTDCGICSDVCPMGSIDKDNPKVITGICIKCCACIKRCPVHAKAFTDMQFIFHKTDLENTWVVPKVPSLFFNEER</sequence>
<reference evidence="5 6" key="1">
    <citation type="submission" date="2020-11" db="EMBL/GenBank/DDBJ databases">
        <title>Fusibacter basophilias sp. nov.</title>
        <authorList>
            <person name="Qiu D."/>
        </authorList>
    </citation>
    <scope>NUCLEOTIDE SEQUENCE [LARGE SCALE GENOMIC DNA]</scope>
    <source>
        <strain evidence="5 6">Q10-2</strain>
    </source>
</reference>
<dbReference type="Gene3D" id="3.30.70.20">
    <property type="match status" value="1"/>
</dbReference>
<evidence type="ECO:0000256" key="2">
    <source>
        <dbReference type="ARBA" id="ARBA00023004"/>
    </source>
</evidence>
<keyword evidence="3" id="KW-0411">Iron-sulfur</keyword>
<dbReference type="Pfam" id="PF00037">
    <property type="entry name" value="Fer4"/>
    <property type="match status" value="1"/>
</dbReference>